<dbReference type="SUPFAM" id="SSF46689">
    <property type="entry name" value="Homeodomain-like"/>
    <property type="match status" value="2"/>
</dbReference>
<dbReference type="PROSITE" id="PS00041">
    <property type="entry name" value="HTH_ARAC_FAMILY_1"/>
    <property type="match status" value="1"/>
</dbReference>
<dbReference type="Proteomes" id="UP001305521">
    <property type="component" value="Chromosome"/>
</dbReference>
<dbReference type="EMBL" id="CP137852">
    <property type="protein sequence ID" value="WPB85616.1"/>
    <property type="molecule type" value="Genomic_DNA"/>
</dbReference>
<organism evidence="5 6">
    <name type="scientific">Sediminicoccus rosea</name>
    <dbReference type="NCBI Taxonomy" id="1225128"/>
    <lineage>
        <taxon>Bacteria</taxon>
        <taxon>Pseudomonadati</taxon>
        <taxon>Pseudomonadota</taxon>
        <taxon>Alphaproteobacteria</taxon>
        <taxon>Acetobacterales</taxon>
        <taxon>Roseomonadaceae</taxon>
        <taxon>Sediminicoccus</taxon>
    </lineage>
</organism>
<keyword evidence="2" id="KW-0238">DNA-binding</keyword>
<dbReference type="SMART" id="SM00871">
    <property type="entry name" value="AraC_E_bind"/>
    <property type="match status" value="1"/>
</dbReference>
<dbReference type="SUPFAM" id="SSF55136">
    <property type="entry name" value="Probable bacterial effector-binding domain"/>
    <property type="match status" value="1"/>
</dbReference>
<evidence type="ECO:0000256" key="1">
    <source>
        <dbReference type="ARBA" id="ARBA00023015"/>
    </source>
</evidence>
<accession>A0ABZ0PJH8</accession>
<feature type="domain" description="HTH araC/xylS-type" evidence="4">
    <location>
        <begin position="21"/>
        <end position="119"/>
    </location>
</feature>
<dbReference type="InterPro" id="IPR029442">
    <property type="entry name" value="GyrI-like"/>
</dbReference>
<dbReference type="PANTHER" id="PTHR40055">
    <property type="entry name" value="TRANSCRIPTIONAL REGULATOR YGIV-RELATED"/>
    <property type="match status" value="1"/>
</dbReference>
<dbReference type="InterPro" id="IPR018062">
    <property type="entry name" value="HTH_AraC-typ_CS"/>
</dbReference>
<keyword evidence="3" id="KW-0804">Transcription</keyword>
<dbReference type="Gene3D" id="1.10.10.60">
    <property type="entry name" value="Homeodomain-like"/>
    <property type="match status" value="2"/>
</dbReference>
<evidence type="ECO:0000313" key="6">
    <source>
        <dbReference type="Proteomes" id="UP001305521"/>
    </source>
</evidence>
<evidence type="ECO:0000259" key="4">
    <source>
        <dbReference type="PROSITE" id="PS01124"/>
    </source>
</evidence>
<dbReference type="PANTHER" id="PTHR40055:SF1">
    <property type="entry name" value="TRANSCRIPTIONAL REGULATOR YGIV-RELATED"/>
    <property type="match status" value="1"/>
</dbReference>
<keyword evidence="6" id="KW-1185">Reference proteome</keyword>
<dbReference type="PROSITE" id="PS01124">
    <property type="entry name" value="HTH_ARAC_FAMILY_2"/>
    <property type="match status" value="1"/>
</dbReference>
<evidence type="ECO:0000256" key="3">
    <source>
        <dbReference type="ARBA" id="ARBA00023163"/>
    </source>
</evidence>
<dbReference type="InterPro" id="IPR009057">
    <property type="entry name" value="Homeodomain-like_sf"/>
</dbReference>
<gene>
    <name evidence="5" type="ORF">R9Z33_01790</name>
</gene>
<protein>
    <submittedName>
        <fullName evidence="5">AraC family transcriptional regulator</fullName>
    </submittedName>
</protein>
<dbReference type="InterPro" id="IPR050908">
    <property type="entry name" value="SmbC-like"/>
</dbReference>
<dbReference type="Pfam" id="PF06445">
    <property type="entry name" value="GyrI-like"/>
    <property type="match status" value="1"/>
</dbReference>
<dbReference type="InterPro" id="IPR018060">
    <property type="entry name" value="HTH_AraC"/>
</dbReference>
<dbReference type="RefSeq" id="WP_318649590.1">
    <property type="nucleotide sequence ID" value="NZ_CP137852.1"/>
</dbReference>
<proteinExistence type="predicted"/>
<sequence length="287" mass="31297">MPTTTRTPKTRTLADHAARIARAMAHLAAHPDRTPSLEELAGVAAFSPWHFHRAYRSLTGETPAETLTRIRLSRAAAALIKSDAPMARVAAAAGYGSTAAFTRAFREALGIPPGAYRQRAAIGTPIPEEDSMQDIIIVETPPLHLAALPHRGSFDAIGPVFDRLSAWAGARGLIQDATRFIGIYLDDPHSTPEAELRSKAALTVPPGTPLDPGMEAVELPALRCARLRYQGPYAELEAIYDRLYGEWLPQSGEEPGEFPVLEEYLNDCRTLPPAEWLTDILLPLKPR</sequence>
<evidence type="ECO:0000313" key="5">
    <source>
        <dbReference type="EMBL" id="WPB85616.1"/>
    </source>
</evidence>
<keyword evidence="1" id="KW-0805">Transcription regulation</keyword>
<evidence type="ECO:0000256" key="2">
    <source>
        <dbReference type="ARBA" id="ARBA00023125"/>
    </source>
</evidence>
<dbReference type="InterPro" id="IPR010499">
    <property type="entry name" value="AraC_E-bd"/>
</dbReference>
<name>A0ABZ0PJH8_9PROT</name>
<dbReference type="SMART" id="SM00342">
    <property type="entry name" value="HTH_ARAC"/>
    <property type="match status" value="1"/>
</dbReference>
<dbReference type="Gene3D" id="3.20.80.10">
    <property type="entry name" value="Regulatory factor, effector binding domain"/>
    <property type="match status" value="1"/>
</dbReference>
<dbReference type="InterPro" id="IPR011256">
    <property type="entry name" value="Reg_factor_effector_dom_sf"/>
</dbReference>
<reference evidence="5 6" key="1">
    <citation type="submission" date="2023-11" db="EMBL/GenBank/DDBJ databases">
        <title>Arctic aerobic anoxygenic photoheterotroph Sediminicoccus rosea KRV36 adapts its photosynthesis to long days of polar summer.</title>
        <authorList>
            <person name="Tomasch J."/>
            <person name="Kopejtka K."/>
            <person name="Bily T."/>
            <person name="Gardiner A.T."/>
            <person name="Gardian Z."/>
            <person name="Shivaramu S."/>
            <person name="Koblizek M."/>
            <person name="Engelhardt F."/>
            <person name="Kaftan D."/>
        </authorList>
    </citation>
    <scope>NUCLEOTIDE SEQUENCE [LARGE SCALE GENOMIC DNA]</scope>
    <source>
        <strain evidence="5 6">R-30</strain>
    </source>
</reference>
<dbReference type="Pfam" id="PF12833">
    <property type="entry name" value="HTH_18"/>
    <property type="match status" value="1"/>
</dbReference>